<dbReference type="AlphaFoldDB" id="A0A086TKT5"/>
<feature type="compositionally biased region" description="Low complexity" evidence="1">
    <location>
        <begin position="494"/>
        <end position="504"/>
    </location>
</feature>
<dbReference type="EMBL" id="KN042431">
    <property type="protein sequence ID" value="KFH62562.1"/>
    <property type="molecule type" value="Genomic_DNA"/>
</dbReference>
<sequence length="545" mass="62643">MVNENTLRPLAATPTAPTSSTSQQSFDSQLWTIPKRKAMSSAPSNLPPAKSIKSAKHMYTARETEWIAAQLQDPEVCLLLQSDKGVTIRGITKTRVHERIATNMERTFPNVHVDGRQIKNKISRMKIHFRAADAKKREPEFASLDEEQQKTLIEDICPFYFSLHDSWGKCWTRTPTETENERQKTGEVEESQAEDREDDDDDDEEEEEEEKEEEVWERRSKSQTRGKQPVTRPVFPQPGSHGQEQEENVIAGDYPQLQFRGQALALRPIRPLSRPPEQEQDDTRGERPRTQSHGQASTSRPTIATRPASTSSRPTDYQKRRLEQMQEQPSPTTPELPNNVIPKTVMDQINYLFAESTETRKSDSAYDTKKLEARKMESAYELRRLEASILEKKNDHERRMMMDRFEHERMMAQIHAETRDHERRRALIEAEQRDQDRSLRRQELDVLAREQTLQLGFMRQYFVERGLPIPGDTPSRSMPPPPRPRPPMSPPSHPSSSYFSLHSQSSRRRPSEPNLPPPNPPPSNPPPNPSVTNGSPPSRSSKATQ</sequence>
<dbReference type="Proteomes" id="UP000243308">
    <property type="component" value="Unassembled WGS sequence"/>
</dbReference>
<reference evidence="2 3" key="1">
    <citation type="submission" date="2011-02" db="EMBL/GenBank/DDBJ databases">
        <title>The Genome Sequence of Mortierella verticillata NRRL 6337.</title>
        <authorList>
            <consortium name="The Broad Institute Genome Sequencing Platform"/>
            <person name="Russ C."/>
            <person name="Cuomo C."/>
            <person name="Burger G."/>
            <person name="Gray M.W."/>
            <person name="Holland P.W.H."/>
            <person name="King N."/>
            <person name="Lang F.B.F."/>
            <person name="Roger A.J."/>
            <person name="Ruiz-Trillo I."/>
            <person name="Young S.K."/>
            <person name="Zeng Q."/>
            <person name="Gargeya S."/>
            <person name="Alvarado L."/>
            <person name="Berlin A."/>
            <person name="Chapman S.B."/>
            <person name="Chen Z."/>
            <person name="Freedman E."/>
            <person name="Gellesch M."/>
            <person name="Goldberg J."/>
            <person name="Griggs A."/>
            <person name="Gujja S."/>
            <person name="Heilman E."/>
            <person name="Heiman D."/>
            <person name="Howarth C."/>
            <person name="Mehta T."/>
            <person name="Neiman D."/>
            <person name="Pearson M."/>
            <person name="Roberts A."/>
            <person name="Saif S."/>
            <person name="Shea T."/>
            <person name="Shenoy N."/>
            <person name="Sisk P."/>
            <person name="Stolte C."/>
            <person name="Sykes S."/>
            <person name="White J."/>
            <person name="Yandava C."/>
            <person name="Haas B."/>
            <person name="Nusbaum C."/>
            <person name="Birren B."/>
        </authorList>
    </citation>
    <scope>NUCLEOTIDE SEQUENCE [LARGE SCALE GENOMIC DNA]</scope>
    <source>
        <strain evidence="2 3">NRRL 6337</strain>
    </source>
</reference>
<feature type="region of interest" description="Disordered" evidence="1">
    <location>
        <begin position="466"/>
        <end position="545"/>
    </location>
</feature>
<accession>A0A086TKT5</accession>
<gene>
    <name evidence="2" type="ORF">MVEG_11955</name>
</gene>
<feature type="compositionally biased region" description="Polar residues" evidence="1">
    <location>
        <begin position="325"/>
        <end position="336"/>
    </location>
</feature>
<feature type="compositionally biased region" description="Pro residues" evidence="1">
    <location>
        <begin position="513"/>
        <end position="529"/>
    </location>
</feature>
<organism evidence="2 3">
    <name type="scientific">Podila verticillata NRRL 6337</name>
    <dbReference type="NCBI Taxonomy" id="1069443"/>
    <lineage>
        <taxon>Eukaryota</taxon>
        <taxon>Fungi</taxon>
        <taxon>Fungi incertae sedis</taxon>
        <taxon>Mucoromycota</taxon>
        <taxon>Mortierellomycotina</taxon>
        <taxon>Mortierellomycetes</taxon>
        <taxon>Mortierellales</taxon>
        <taxon>Mortierellaceae</taxon>
        <taxon>Podila</taxon>
    </lineage>
</organism>
<feature type="compositionally biased region" description="Acidic residues" evidence="1">
    <location>
        <begin position="188"/>
        <end position="215"/>
    </location>
</feature>
<dbReference type="OrthoDB" id="2448377at2759"/>
<evidence type="ECO:0000256" key="1">
    <source>
        <dbReference type="SAM" id="MobiDB-lite"/>
    </source>
</evidence>
<keyword evidence="3" id="KW-1185">Reference proteome</keyword>
<feature type="compositionally biased region" description="Pro residues" evidence="1">
    <location>
        <begin position="477"/>
        <end position="493"/>
    </location>
</feature>
<feature type="region of interest" description="Disordered" evidence="1">
    <location>
        <begin position="1"/>
        <end position="27"/>
    </location>
</feature>
<name>A0A086TKT5_9FUNG</name>
<feature type="compositionally biased region" description="Low complexity" evidence="1">
    <location>
        <begin position="11"/>
        <end position="25"/>
    </location>
</feature>
<proteinExistence type="predicted"/>
<feature type="compositionally biased region" description="Polar residues" evidence="1">
    <location>
        <begin position="291"/>
        <end position="315"/>
    </location>
</feature>
<evidence type="ECO:0000313" key="3">
    <source>
        <dbReference type="Proteomes" id="UP000243308"/>
    </source>
</evidence>
<protein>
    <submittedName>
        <fullName evidence="2">Uncharacterized protein</fullName>
    </submittedName>
</protein>
<feature type="region of interest" description="Disordered" evidence="1">
    <location>
        <begin position="175"/>
        <end position="340"/>
    </location>
</feature>
<evidence type="ECO:0000313" key="2">
    <source>
        <dbReference type="EMBL" id="KFH62562.1"/>
    </source>
</evidence>